<sequence>MKATPRNNRSTISHRSGFSMLEMLLALAILGTSLALLAQLADTGTEAAREARALAMSRVLCQTKLSELLLNSEAGQTPTPVVDSPVEAFDSESLTTYTYSVDIAQAPLAGMLAIRVTVRASVPNEDLPLATYVLDRWMIDPALGLVEAEMEEKAAREEIAAAASGEAI</sequence>
<dbReference type="EMBL" id="SJPN01000001">
    <property type="protein sequence ID" value="TWU07685.1"/>
    <property type="molecule type" value="Genomic_DNA"/>
</dbReference>
<protein>
    <recommendedName>
        <fullName evidence="3">Prepilin-type N-terminal cleavage/methylation domain-containing protein</fullName>
    </recommendedName>
</protein>
<evidence type="ECO:0008006" key="3">
    <source>
        <dbReference type="Google" id="ProtNLM"/>
    </source>
</evidence>
<dbReference type="Proteomes" id="UP000320176">
    <property type="component" value="Unassembled WGS sequence"/>
</dbReference>
<name>A0A5C6B5X9_9BACT</name>
<dbReference type="Pfam" id="PF07963">
    <property type="entry name" value="N_methyl"/>
    <property type="match status" value="1"/>
</dbReference>
<keyword evidence="2" id="KW-1185">Reference proteome</keyword>
<dbReference type="InterPro" id="IPR012902">
    <property type="entry name" value="N_methyl_site"/>
</dbReference>
<accession>A0A5C6B5X9</accession>
<organism evidence="1 2">
    <name type="scientific">Stieleria varia</name>
    <dbReference type="NCBI Taxonomy" id="2528005"/>
    <lineage>
        <taxon>Bacteria</taxon>
        <taxon>Pseudomonadati</taxon>
        <taxon>Planctomycetota</taxon>
        <taxon>Planctomycetia</taxon>
        <taxon>Pirellulales</taxon>
        <taxon>Pirellulaceae</taxon>
        <taxon>Stieleria</taxon>
    </lineage>
</organism>
<evidence type="ECO:0000313" key="2">
    <source>
        <dbReference type="Proteomes" id="UP000320176"/>
    </source>
</evidence>
<reference evidence="1 2" key="1">
    <citation type="submission" date="2019-02" db="EMBL/GenBank/DDBJ databases">
        <title>Deep-cultivation of Planctomycetes and their phenomic and genomic characterization uncovers novel biology.</title>
        <authorList>
            <person name="Wiegand S."/>
            <person name="Jogler M."/>
            <person name="Boedeker C."/>
            <person name="Pinto D."/>
            <person name="Vollmers J."/>
            <person name="Rivas-Marin E."/>
            <person name="Kohn T."/>
            <person name="Peeters S.H."/>
            <person name="Heuer A."/>
            <person name="Rast P."/>
            <person name="Oberbeckmann S."/>
            <person name="Bunk B."/>
            <person name="Jeske O."/>
            <person name="Meyerdierks A."/>
            <person name="Storesund J.E."/>
            <person name="Kallscheuer N."/>
            <person name="Luecker S."/>
            <person name="Lage O.M."/>
            <person name="Pohl T."/>
            <person name="Merkel B.J."/>
            <person name="Hornburger P."/>
            <person name="Mueller R.-W."/>
            <person name="Bruemmer F."/>
            <person name="Labrenz M."/>
            <person name="Spormann A.M."/>
            <person name="Op Den Camp H."/>
            <person name="Overmann J."/>
            <person name="Amann R."/>
            <person name="Jetten M.S.M."/>
            <person name="Mascher T."/>
            <person name="Medema M.H."/>
            <person name="Devos D.P."/>
            <person name="Kaster A.-K."/>
            <person name="Ovreas L."/>
            <person name="Rohde M."/>
            <person name="Galperin M.Y."/>
            <person name="Jogler C."/>
        </authorList>
    </citation>
    <scope>NUCLEOTIDE SEQUENCE [LARGE SCALE GENOMIC DNA]</scope>
    <source>
        <strain evidence="1 2">Pla52n</strain>
    </source>
</reference>
<comment type="caution">
    <text evidence="1">The sequence shown here is derived from an EMBL/GenBank/DDBJ whole genome shotgun (WGS) entry which is preliminary data.</text>
</comment>
<dbReference type="OrthoDB" id="291052at2"/>
<proteinExistence type="predicted"/>
<evidence type="ECO:0000313" key="1">
    <source>
        <dbReference type="EMBL" id="TWU07685.1"/>
    </source>
</evidence>
<dbReference type="AlphaFoldDB" id="A0A5C6B5X9"/>
<dbReference type="RefSeq" id="WP_146517872.1">
    <property type="nucleotide sequence ID" value="NZ_CP151726.1"/>
</dbReference>
<dbReference type="NCBIfam" id="TIGR02532">
    <property type="entry name" value="IV_pilin_GFxxxE"/>
    <property type="match status" value="1"/>
</dbReference>
<gene>
    <name evidence="1" type="ORF">Pla52n_02580</name>
</gene>